<feature type="binding site" evidence="7">
    <location>
        <position position="260"/>
    </location>
    <ligand>
        <name>glyoxylate</name>
        <dbReference type="ChEBI" id="CHEBI:36655"/>
    </ligand>
</feature>
<feature type="binding site" evidence="7">
    <location>
        <begin position="82"/>
        <end position="84"/>
    </location>
    <ligand>
        <name>FMN</name>
        <dbReference type="ChEBI" id="CHEBI:58210"/>
    </ligand>
</feature>
<dbReference type="Pfam" id="PF01070">
    <property type="entry name" value="FMN_dh"/>
    <property type="match status" value="1"/>
</dbReference>
<feature type="binding site" evidence="7">
    <location>
        <begin position="311"/>
        <end position="312"/>
    </location>
    <ligand>
        <name>FMN</name>
        <dbReference type="ChEBI" id="CHEBI:58210"/>
    </ligand>
</feature>
<dbReference type="EMBL" id="FNNB01000003">
    <property type="protein sequence ID" value="SDW70843.1"/>
    <property type="molecule type" value="Genomic_DNA"/>
</dbReference>
<evidence type="ECO:0000256" key="4">
    <source>
        <dbReference type="ARBA" id="ARBA00023002"/>
    </source>
</evidence>
<dbReference type="GO" id="GO:0016614">
    <property type="term" value="F:oxidoreductase activity, acting on CH-OH group of donors"/>
    <property type="evidence" value="ECO:0007669"/>
    <property type="project" value="UniProtKB-ARBA"/>
</dbReference>
<dbReference type="CDD" id="cd02809">
    <property type="entry name" value="alpha_hydroxyacid_oxid_FMN"/>
    <property type="match status" value="1"/>
</dbReference>
<dbReference type="PIRSF" id="PIRSF000138">
    <property type="entry name" value="Al-hdrx_acd_dh"/>
    <property type="match status" value="1"/>
</dbReference>
<dbReference type="AlphaFoldDB" id="A0A1H2VR72"/>
<evidence type="ECO:0000313" key="10">
    <source>
        <dbReference type="Proteomes" id="UP000183076"/>
    </source>
</evidence>
<keyword evidence="2 7" id="KW-0285">Flavoprotein</keyword>
<dbReference type="InterPro" id="IPR037396">
    <property type="entry name" value="FMN_HAD"/>
</dbReference>
<feature type="active site" description="Proton acceptor" evidence="6">
    <location>
        <position position="257"/>
    </location>
</feature>
<dbReference type="InterPro" id="IPR000262">
    <property type="entry name" value="FMN-dep_DH"/>
</dbReference>
<evidence type="ECO:0000256" key="1">
    <source>
        <dbReference type="ARBA" id="ARBA00001917"/>
    </source>
</evidence>
<feature type="domain" description="FMN hydroxy acid dehydrogenase" evidence="8">
    <location>
        <begin position="3"/>
        <end position="362"/>
    </location>
</feature>
<comment type="similarity">
    <text evidence="5">Belongs to the FMN-dependent alpha-hydroxy acid dehydrogenase family.</text>
</comment>
<feature type="binding site" evidence="7">
    <location>
        <position position="111"/>
    </location>
    <ligand>
        <name>FMN</name>
        <dbReference type="ChEBI" id="CHEBI:58210"/>
    </ligand>
</feature>
<reference evidence="10" key="1">
    <citation type="submission" date="2016-10" db="EMBL/GenBank/DDBJ databases">
        <authorList>
            <person name="Varghese N."/>
            <person name="Submissions S."/>
        </authorList>
    </citation>
    <scope>NUCLEOTIDE SEQUENCE [LARGE SCALE GENOMIC DNA]</scope>
    <source>
        <strain evidence="10">DSM 10014</strain>
    </source>
</reference>
<feature type="binding site" evidence="7">
    <location>
        <position position="29"/>
    </location>
    <ligand>
        <name>glyoxylate</name>
        <dbReference type="ChEBI" id="CHEBI:36655"/>
    </ligand>
</feature>
<feature type="binding site" evidence="7">
    <location>
        <position position="133"/>
    </location>
    <ligand>
        <name>glyoxylate</name>
        <dbReference type="ChEBI" id="CHEBI:36655"/>
    </ligand>
</feature>
<evidence type="ECO:0000256" key="5">
    <source>
        <dbReference type="ARBA" id="ARBA00024042"/>
    </source>
</evidence>
<organism evidence="9 10">
    <name type="scientific">Sulfitobacter pontiacus</name>
    <dbReference type="NCBI Taxonomy" id="60137"/>
    <lineage>
        <taxon>Bacteria</taxon>
        <taxon>Pseudomonadati</taxon>
        <taxon>Pseudomonadota</taxon>
        <taxon>Alphaproteobacteria</taxon>
        <taxon>Rhodobacterales</taxon>
        <taxon>Roseobacteraceae</taxon>
        <taxon>Sulfitobacter</taxon>
    </lineage>
</organism>
<dbReference type="SUPFAM" id="SSF51395">
    <property type="entry name" value="FMN-linked oxidoreductases"/>
    <property type="match status" value="1"/>
</dbReference>
<dbReference type="PANTHER" id="PTHR10578:SF107">
    <property type="entry name" value="2-HYDROXYACID OXIDASE 1"/>
    <property type="match status" value="1"/>
</dbReference>
<dbReference type="InterPro" id="IPR012133">
    <property type="entry name" value="Alpha-hydoxy_acid_DH_FMN"/>
</dbReference>
<dbReference type="GO" id="GO:0010181">
    <property type="term" value="F:FMN binding"/>
    <property type="evidence" value="ECO:0007669"/>
    <property type="project" value="InterPro"/>
</dbReference>
<keyword evidence="4" id="KW-0560">Oxidoreductase</keyword>
<name>A0A1H2VR72_9RHOB</name>
<evidence type="ECO:0000259" key="8">
    <source>
        <dbReference type="PROSITE" id="PS51349"/>
    </source>
</evidence>
<feature type="binding site" evidence="7">
    <location>
        <position position="168"/>
    </location>
    <ligand>
        <name>glyoxylate</name>
        <dbReference type="ChEBI" id="CHEBI:36655"/>
    </ligand>
</feature>
<dbReference type="STRING" id="60137.SAMN04488041_10331"/>
<keyword evidence="3 7" id="KW-0288">FMN</keyword>
<protein>
    <submittedName>
        <fullName evidence="9">4-hydroxymandelate oxidase</fullName>
    </submittedName>
</protein>
<feature type="binding site" evidence="7">
    <location>
        <begin position="288"/>
        <end position="292"/>
    </location>
    <ligand>
        <name>FMN</name>
        <dbReference type="ChEBI" id="CHEBI:58210"/>
    </ligand>
</feature>
<feature type="binding site" evidence="7">
    <location>
        <position position="233"/>
    </location>
    <ligand>
        <name>FMN</name>
        <dbReference type="ChEBI" id="CHEBI:58210"/>
    </ligand>
</feature>
<proteinExistence type="inferred from homology"/>
<accession>A0A1H2VR72</accession>
<evidence type="ECO:0000256" key="7">
    <source>
        <dbReference type="PIRSR" id="PIRSR000138-2"/>
    </source>
</evidence>
<evidence type="ECO:0000256" key="2">
    <source>
        <dbReference type="ARBA" id="ARBA00022630"/>
    </source>
</evidence>
<evidence type="ECO:0000256" key="3">
    <source>
        <dbReference type="ARBA" id="ARBA00022643"/>
    </source>
</evidence>
<sequence length="370" mass="38969">MRDLWGMPVTLSDFEASAHATLAADVFAYLEGGAEGELSLRQNRASFGRIGVLPRLLADCAGGHTRTTISGQPAAHPIMVAPMAFQRLFHTDGETAIAMAAAAQDAVMVVSCQTSTAPEDIATIPGRRWFQLYMQADHDSTMTLVNRAVDCGAEALVVTLDAPINGLRDREVAAGFVLPDGVRPVMLDPLPQPPRPQLQDGQSVVFDGMMVFAPTWADLTRLIADSPVPVIIKGCLRATDARRFVDAGVAGIVVSNHGGRVLDTVPAPVTQLAAVVQAVGQDVPVYLDGGIRRGSDVFKALALGAEAVLVGRPVMHGLIVDGARGASQVLRRLRDELEVTMALCGCATVADITPDMITAFGGDPISESDS</sequence>
<dbReference type="PANTHER" id="PTHR10578">
    <property type="entry name" value="S -2-HYDROXY-ACID OXIDASE-RELATED"/>
    <property type="match status" value="1"/>
</dbReference>
<evidence type="ECO:0000313" key="9">
    <source>
        <dbReference type="EMBL" id="SDW70843.1"/>
    </source>
</evidence>
<dbReference type="PROSITE" id="PS51349">
    <property type="entry name" value="FMN_HYDROXY_ACID_DH_2"/>
    <property type="match status" value="1"/>
</dbReference>
<dbReference type="FunFam" id="3.20.20.70:FF:000029">
    <property type="entry name" value="L-lactate dehydrogenase"/>
    <property type="match status" value="1"/>
</dbReference>
<comment type="cofactor">
    <cofactor evidence="1">
        <name>FMN</name>
        <dbReference type="ChEBI" id="CHEBI:58210"/>
    </cofactor>
</comment>
<dbReference type="Gene3D" id="3.20.20.70">
    <property type="entry name" value="Aldolase class I"/>
    <property type="match status" value="1"/>
</dbReference>
<evidence type="ECO:0000256" key="6">
    <source>
        <dbReference type="PIRSR" id="PIRSR000138-1"/>
    </source>
</evidence>
<gene>
    <name evidence="9" type="ORF">SAMN04488041_10331</name>
</gene>
<feature type="binding site" evidence="7">
    <location>
        <position position="257"/>
    </location>
    <ligand>
        <name>glyoxylate</name>
        <dbReference type="ChEBI" id="CHEBI:36655"/>
    </ligand>
</feature>
<dbReference type="InterPro" id="IPR013785">
    <property type="entry name" value="Aldolase_TIM"/>
</dbReference>
<dbReference type="Proteomes" id="UP000183076">
    <property type="component" value="Unassembled WGS sequence"/>
</dbReference>
<feature type="binding site" evidence="7">
    <location>
        <position position="255"/>
    </location>
    <ligand>
        <name>FMN</name>
        <dbReference type="ChEBI" id="CHEBI:58210"/>
    </ligand>
</feature>
<feature type="binding site" evidence="7">
    <location>
        <position position="131"/>
    </location>
    <ligand>
        <name>FMN</name>
        <dbReference type="ChEBI" id="CHEBI:58210"/>
    </ligand>
</feature>
<feature type="binding site" evidence="7">
    <location>
        <position position="159"/>
    </location>
    <ligand>
        <name>FMN</name>
        <dbReference type="ChEBI" id="CHEBI:58210"/>
    </ligand>
</feature>